<evidence type="ECO:0000313" key="3">
    <source>
        <dbReference type="Proteomes" id="UP001432027"/>
    </source>
</evidence>
<feature type="signal peptide" evidence="1">
    <location>
        <begin position="1"/>
        <end position="25"/>
    </location>
</feature>
<proteinExistence type="predicted"/>
<dbReference type="Proteomes" id="UP001432027">
    <property type="component" value="Unassembled WGS sequence"/>
</dbReference>
<feature type="non-terminal residue" evidence="2">
    <location>
        <position position="93"/>
    </location>
</feature>
<evidence type="ECO:0000256" key="1">
    <source>
        <dbReference type="SAM" id="SignalP"/>
    </source>
</evidence>
<organism evidence="2 3">
    <name type="scientific">Pristionchus entomophagus</name>
    <dbReference type="NCBI Taxonomy" id="358040"/>
    <lineage>
        <taxon>Eukaryota</taxon>
        <taxon>Metazoa</taxon>
        <taxon>Ecdysozoa</taxon>
        <taxon>Nematoda</taxon>
        <taxon>Chromadorea</taxon>
        <taxon>Rhabditida</taxon>
        <taxon>Rhabditina</taxon>
        <taxon>Diplogasteromorpha</taxon>
        <taxon>Diplogasteroidea</taxon>
        <taxon>Neodiplogasteridae</taxon>
        <taxon>Pristionchus</taxon>
    </lineage>
</organism>
<feature type="chain" id="PRO_5043405871" description="Secreted protein" evidence="1">
    <location>
        <begin position="26"/>
        <end position="93"/>
    </location>
</feature>
<keyword evidence="3" id="KW-1185">Reference proteome</keyword>
<gene>
    <name evidence="2" type="ORF">PENTCL1PPCAC_20548</name>
</gene>
<reference evidence="2" key="1">
    <citation type="submission" date="2023-10" db="EMBL/GenBank/DDBJ databases">
        <title>Genome assembly of Pristionchus species.</title>
        <authorList>
            <person name="Yoshida K."/>
            <person name="Sommer R.J."/>
        </authorList>
    </citation>
    <scope>NUCLEOTIDE SEQUENCE</scope>
    <source>
        <strain evidence="2">RS0144</strain>
    </source>
</reference>
<evidence type="ECO:0000313" key="2">
    <source>
        <dbReference type="EMBL" id="GMS98373.1"/>
    </source>
</evidence>
<comment type="caution">
    <text evidence="2">The sequence shown here is derived from an EMBL/GenBank/DDBJ whole genome shotgun (WGS) entry which is preliminary data.</text>
</comment>
<keyword evidence="1" id="KW-0732">Signal</keyword>
<accession>A0AAV5TWI1</accession>
<evidence type="ECO:0008006" key="4">
    <source>
        <dbReference type="Google" id="ProtNLM"/>
    </source>
</evidence>
<dbReference type="EMBL" id="BTSX01000005">
    <property type="protein sequence ID" value="GMS98373.1"/>
    <property type="molecule type" value="Genomic_DNA"/>
</dbReference>
<name>A0AAV5TWI1_9BILA</name>
<dbReference type="AlphaFoldDB" id="A0AAV5TWI1"/>
<protein>
    <recommendedName>
        <fullName evidence="4">Secreted protein</fullName>
    </recommendedName>
</protein>
<sequence>MLHPDPTRKSLRLFRFLLVVGDGEALECCLFHSSNNDLLAQLLRLECFHGVPMAFNAPLMLSTITSFHRLETRSIFAVMRPISGLHCLTSAES</sequence>